<dbReference type="EMBL" id="JACOOX010000002">
    <property type="protein sequence ID" value="MBC5662232.1"/>
    <property type="molecule type" value="Genomic_DNA"/>
</dbReference>
<evidence type="ECO:0000313" key="12">
    <source>
        <dbReference type="Proteomes" id="UP000615234"/>
    </source>
</evidence>
<comment type="caution">
    <text evidence="11">The sequence shown here is derived from an EMBL/GenBank/DDBJ whole genome shotgun (WGS) entry which is preliminary data.</text>
</comment>
<dbReference type="Pfam" id="PF13677">
    <property type="entry name" value="MotB_plug"/>
    <property type="match status" value="1"/>
</dbReference>
<keyword evidence="5 9" id="KW-1133">Transmembrane helix</keyword>
<keyword evidence="4 9" id="KW-0812">Transmembrane</keyword>
<evidence type="ECO:0000256" key="4">
    <source>
        <dbReference type="ARBA" id="ARBA00022692"/>
    </source>
</evidence>
<evidence type="ECO:0000313" key="11">
    <source>
        <dbReference type="EMBL" id="MBC5662232.1"/>
    </source>
</evidence>
<feature type="transmembrane region" description="Helical" evidence="9">
    <location>
        <begin position="21"/>
        <end position="39"/>
    </location>
</feature>
<dbReference type="PANTHER" id="PTHR30329">
    <property type="entry name" value="STATOR ELEMENT OF FLAGELLAR MOTOR COMPLEX"/>
    <property type="match status" value="1"/>
</dbReference>
<proteinExistence type="inferred from homology"/>
<evidence type="ECO:0000256" key="2">
    <source>
        <dbReference type="ARBA" id="ARBA00008914"/>
    </source>
</evidence>
<dbReference type="InterPro" id="IPR025713">
    <property type="entry name" value="MotB-like_N_dom"/>
</dbReference>
<dbReference type="Gene3D" id="3.30.1330.60">
    <property type="entry name" value="OmpA-like domain"/>
    <property type="match status" value="1"/>
</dbReference>
<keyword evidence="8" id="KW-0175">Coiled coil</keyword>
<evidence type="ECO:0000259" key="10">
    <source>
        <dbReference type="PROSITE" id="PS51123"/>
    </source>
</evidence>
<evidence type="ECO:0000256" key="8">
    <source>
        <dbReference type="SAM" id="Coils"/>
    </source>
</evidence>
<dbReference type="Pfam" id="PF00691">
    <property type="entry name" value="OmpA"/>
    <property type="match status" value="1"/>
</dbReference>
<accession>A0A8I0DUF7</accession>
<sequence length="251" mass="28829">MSKKRRRPEEEETSYWLSYSDMMAALLLIFILIISFTLMQSKSQYESKQAELDKQKEIIKEQEQLLKDQQDELDRIAGIRSDLVAALRDEFAGSSLNVKVDEKTGAITFDASVLFDVADSDLKEEGKTFLKEFLPKYCNVLLDEKYRDYVSEIIIEGHTDTNGSYIYNLELSQQRAFSVAKYCLTESNGIISSTDVELLRSVLTANGKSYSNPIYKEDGSVDLEASRRVEILFRLQDEEMIAEMMDILKEK</sequence>
<name>A0A8I0DUF7_9FIRM</name>
<evidence type="ECO:0000256" key="7">
    <source>
        <dbReference type="PROSITE-ProRule" id="PRU00473"/>
    </source>
</evidence>
<feature type="domain" description="OmpA-like" evidence="10">
    <location>
        <begin position="102"/>
        <end position="237"/>
    </location>
</feature>
<dbReference type="CDD" id="cd07185">
    <property type="entry name" value="OmpA_C-like"/>
    <property type="match status" value="1"/>
</dbReference>
<comment type="subcellular location">
    <subcellularLocation>
        <location evidence="1">Cell membrane</location>
        <topology evidence="1">Single-pass membrane protein</topology>
    </subcellularLocation>
</comment>
<dbReference type="PROSITE" id="PS51123">
    <property type="entry name" value="OMPA_2"/>
    <property type="match status" value="1"/>
</dbReference>
<evidence type="ECO:0000256" key="1">
    <source>
        <dbReference type="ARBA" id="ARBA00004162"/>
    </source>
</evidence>
<keyword evidence="6 7" id="KW-0472">Membrane</keyword>
<feature type="coiled-coil region" evidence="8">
    <location>
        <begin position="38"/>
        <end position="79"/>
    </location>
</feature>
<comment type="similarity">
    <text evidence="2">Belongs to the MotB family.</text>
</comment>
<gene>
    <name evidence="11" type="ORF">H8S09_04880</name>
</gene>
<protein>
    <submittedName>
        <fullName evidence="11">OmpA family protein</fullName>
    </submittedName>
</protein>
<organism evidence="11 12">
    <name type="scientific">Coprococcus hominis</name>
    <name type="common">ex Liu et al. 2022</name>
    <dbReference type="NCBI Taxonomy" id="2763039"/>
    <lineage>
        <taxon>Bacteria</taxon>
        <taxon>Bacillati</taxon>
        <taxon>Bacillota</taxon>
        <taxon>Clostridia</taxon>
        <taxon>Lachnospirales</taxon>
        <taxon>Lachnospiraceae</taxon>
        <taxon>Coprococcus</taxon>
    </lineage>
</organism>
<dbReference type="InterPro" id="IPR036737">
    <property type="entry name" value="OmpA-like_sf"/>
</dbReference>
<keyword evidence="3" id="KW-1003">Cell membrane</keyword>
<dbReference type="InterPro" id="IPR006665">
    <property type="entry name" value="OmpA-like"/>
</dbReference>
<dbReference type="GO" id="GO:0005886">
    <property type="term" value="C:plasma membrane"/>
    <property type="evidence" value="ECO:0007669"/>
    <property type="project" value="UniProtKB-SubCell"/>
</dbReference>
<evidence type="ECO:0000256" key="3">
    <source>
        <dbReference type="ARBA" id="ARBA00022475"/>
    </source>
</evidence>
<dbReference type="PANTHER" id="PTHR30329:SF21">
    <property type="entry name" value="LIPOPROTEIN YIAD-RELATED"/>
    <property type="match status" value="1"/>
</dbReference>
<dbReference type="AlphaFoldDB" id="A0A8I0DUF7"/>
<dbReference type="Proteomes" id="UP000615234">
    <property type="component" value="Unassembled WGS sequence"/>
</dbReference>
<reference evidence="11 12" key="1">
    <citation type="submission" date="2020-08" db="EMBL/GenBank/DDBJ databases">
        <title>Genome public.</title>
        <authorList>
            <person name="Liu C."/>
            <person name="Sun Q."/>
        </authorList>
    </citation>
    <scope>NUCLEOTIDE SEQUENCE [LARGE SCALE GENOMIC DNA]</scope>
    <source>
        <strain evidence="11 12">NSJ-10</strain>
    </source>
</reference>
<dbReference type="RefSeq" id="WP_186847461.1">
    <property type="nucleotide sequence ID" value="NZ_JACOOX010000002.1"/>
</dbReference>
<evidence type="ECO:0000256" key="5">
    <source>
        <dbReference type="ARBA" id="ARBA00022989"/>
    </source>
</evidence>
<dbReference type="SUPFAM" id="SSF103088">
    <property type="entry name" value="OmpA-like"/>
    <property type="match status" value="1"/>
</dbReference>
<keyword evidence="12" id="KW-1185">Reference proteome</keyword>
<evidence type="ECO:0000256" key="6">
    <source>
        <dbReference type="ARBA" id="ARBA00023136"/>
    </source>
</evidence>
<dbReference type="InterPro" id="IPR050330">
    <property type="entry name" value="Bact_OuterMem_StrucFunc"/>
</dbReference>
<evidence type="ECO:0000256" key="9">
    <source>
        <dbReference type="SAM" id="Phobius"/>
    </source>
</evidence>